<keyword evidence="2" id="KW-0012">Acyltransferase</keyword>
<dbReference type="RefSeq" id="WP_179766065.1">
    <property type="nucleotide sequence ID" value="NZ_JACCFO010000001.1"/>
</dbReference>
<name>A0A853BIR1_9ACTN</name>
<dbReference type="Pfam" id="PF00583">
    <property type="entry name" value="Acetyltransf_1"/>
    <property type="match status" value="1"/>
</dbReference>
<dbReference type="InterPro" id="IPR000182">
    <property type="entry name" value="GNAT_dom"/>
</dbReference>
<dbReference type="EMBL" id="JACCFO010000001">
    <property type="protein sequence ID" value="NYI94416.1"/>
    <property type="molecule type" value="Genomic_DNA"/>
</dbReference>
<dbReference type="SUPFAM" id="SSF55729">
    <property type="entry name" value="Acyl-CoA N-acyltransferases (Nat)"/>
    <property type="match status" value="1"/>
</dbReference>
<evidence type="ECO:0000313" key="5">
    <source>
        <dbReference type="Proteomes" id="UP000575985"/>
    </source>
</evidence>
<evidence type="ECO:0000256" key="2">
    <source>
        <dbReference type="ARBA" id="ARBA00023315"/>
    </source>
</evidence>
<organism evidence="4 5">
    <name type="scientific">Streptomonospora nanhaiensis</name>
    <dbReference type="NCBI Taxonomy" id="1323731"/>
    <lineage>
        <taxon>Bacteria</taxon>
        <taxon>Bacillati</taxon>
        <taxon>Actinomycetota</taxon>
        <taxon>Actinomycetes</taxon>
        <taxon>Streptosporangiales</taxon>
        <taxon>Nocardiopsidaceae</taxon>
        <taxon>Streptomonospora</taxon>
    </lineage>
</organism>
<dbReference type="InterPro" id="IPR016181">
    <property type="entry name" value="Acyl_CoA_acyltransferase"/>
</dbReference>
<evidence type="ECO:0000259" key="3">
    <source>
        <dbReference type="PROSITE" id="PS51186"/>
    </source>
</evidence>
<feature type="domain" description="N-acetyltransferase" evidence="3">
    <location>
        <begin position="3"/>
        <end position="152"/>
    </location>
</feature>
<evidence type="ECO:0000313" key="4">
    <source>
        <dbReference type="EMBL" id="NYI94416.1"/>
    </source>
</evidence>
<keyword evidence="5" id="KW-1185">Reference proteome</keyword>
<sequence length="160" mass="17812">MRIEIRETPWDDPAGASLRADQERETLQRYGADLEAGAKPSADSVAVFLTAHHAQTGETIGCGALRRIDDTAFEIKRMYVVPAWRGRRIGELLLRALEEAGRERGATVMRLETGPLQPEAIRLYTRRGYREIPQFGPYVGAEASVCFERRLTGEPSTAPV</sequence>
<dbReference type="GO" id="GO:0016747">
    <property type="term" value="F:acyltransferase activity, transferring groups other than amino-acyl groups"/>
    <property type="evidence" value="ECO:0007669"/>
    <property type="project" value="InterPro"/>
</dbReference>
<reference evidence="4 5" key="1">
    <citation type="submission" date="2020-07" db="EMBL/GenBank/DDBJ databases">
        <title>Sequencing the genomes of 1000 actinobacteria strains.</title>
        <authorList>
            <person name="Klenk H.-P."/>
        </authorList>
    </citation>
    <scope>NUCLEOTIDE SEQUENCE [LARGE SCALE GENOMIC DNA]</scope>
    <source>
        <strain evidence="4 5">DSM 45927</strain>
    </source>
</reference>
<dbReference type="PANTHER" id="PTHR43877">
    <property type="entry name" value="AMINOALKYLPHOSPHONATE N-ACETYLTRANSFERASE-RELATED-RELATED"/>
    <property type="match status" value="1"/>
</dbReference>
<dbReference type="Gene3D" id="3.40.630.30">
    <property type="match status" value="1"/>
</dbReference>
<proteinExistence type="predicted"/>
<evidence type="ECO:0000256" key="1">
    <source>
        <dbReference type="ARBA" id="ARBA00022679"/>
    </source>
</evidence>
<keyword evidence="1 4" id="KW-0808">Transferase</keyword>
<dbReference type="AlphaFoldDB" id="A0A853BIR1"/>
<gene>
    <name evidence="4" type="ORF">HNR12_000693</name>
</gene>
<accession>A0A853BIR1</accession>
<protein>
    <submittedName>
        <fullName evidence="4">GNAT superfamily N-acetyltransferase</fullName>
    </submittedName>
</protein>
<dbReference type="CDD" id="cd04301">
    <property type="entry name" value="NAT_SF"/>
    <property type="match status" value="1"/>
</dbReference>
<dbReference type="PANTHER" id="PTHR43877:SF2">
    <property type="entry name" value="AMINOALKYLPHOSPHONATE N-ACETYLTRANSFERASE-RELATED"/>
    <property type="match status" value="1"/>
</dbReference>
<dbReference type="PROSITE" id="PS51186">
    <property type="entry name" value="GNAT"/>
    <property type="match status" value="1"/>
</dbReference>
<dbReference type="InterPro" id="IPR050832">
    <property type="entry name" value="Bact_Acetyltransf"/>
</dbReference>
<comment type="caution">
    <text evidence="4">The sequence shown here is derived from an EMBL/GenBank/DDBJ whole genome shotgun (WGS) entry which is preliminary data.</text>
</comment>
<dbReference type="Proteomes" id="UP000575985">
    <property type="component" value="Unassembled WGS sequence"/>
</dbReference>